<comment type="caution">
    <text evidence="1">The sequence shown here is derived from an EMBL/GenBank/DDBJ whole genome shotgun (WGS) entry which is preliminary data.</text>
</comment>
<dbReference type="InterPro" id="IPR000944">
    <property type="entry name" value="Tscrpt_reg_Rrf2"/>
</dbReference>
<protein>
    <submittedName>
        <fullName evidence="1">Rrf2 family transcriptional regulator</fullName>
    </submittedName>
</protein>
<organism evidence="1 2">
    <name type="scientific">Cohnella fermenti</name>
    <dbReference type="NCBI Taxonomy" id="2565925"/>
    <lineage>
        <taxon>Bacteria</taxon>
        <taxon>Bacillati</taxon>
        <taxon>Bacillota</taxon>
        <taxon>Bacilli</taxon>
        <taxon>Bacillales</taxon>
        <taxon>Paenibacillaceae</taxon>
        <taxon>Cohnella</taxon>
    </lineage>
</organism>
<keyword evidence="2" id="KW-1185">Reference proteome</keyword>
<dbReference type="PROSITE" id="PS01332">
    <property type="entry name" value="HTH_RRF2_1"/>
    <property type="match status" value="1"/>
</dbReference>
<dbReference type="NCBIfam" id="TIGR00738">
    <property type="entry name" value="rrf2_super"/>
    <property type="match status" value="1"/>
</dbReference>
<dbReference type="PANTHER" id="PTHR33221:SF9">
    <property type="entry name" value="RRF2 FAMILY PROTEIN"/>
    <property type="match status" value="1"/>
</dbReference>
<evidence type="ECO:0000313" key="2">
    <source>
        <dbReference type="Proteomes" id="UP000310636"/>
    </source>
</evidence>
<dbReference type="GO" id="GO:0003700">
    <property type="term" value="F:DNA-binding transcription factor activity"/>
    <property type="evidence" value="ECO:0007669"/>
    <property type="project" value="TreeGrafter"/>
</dbReference>
<dbReference type="PANTHER" id="PTHR33221">
    <property type="entry name" value="WINGED HELIX-TURN-HELIX TRANSCRIPTIONAL REGULATOR, RRF2 FAMILY"/>
    <property type="match status" value="1"/>
</dbReference>
<dbReference type="InterPro" id="IPR030489">
    <property type="entry name" value="TR_Rrf2-type_CS"/>
</dbReference>
<dbReference type="RefSeq" id="WP_136371199.1">
    <property type="nucleotide sequence ID" value="NZ_SSOB01000022.1"/>
</dbReference>
<accession>A0A4S4BPW5</accession>
<dbReference type="InterPro" id="IPR036388">
    <property type="entry name" value="WH-like_DNA-bd_sf"/>
</dbReference>
<dbReference type="InterPro" id="IPR036390">
    <property type="entry name" value="WH_DNA-bd_sf"/>
</dbReference>
<evidence type="ECO:0000313" key="1">
    <source>
        <dbReference type="EMBL" id="THF76952.1"/>
    </source>
</evidence>
<proteinExistence type="predicted"/>
<dbReference type="GO" id="GO:0005829">
    <property type="term" value="C:cytosol"/>
    <property type="evidence" value="ECO:0007669"/>
    <property type="project" value="TreeGrafter"/>
</dbReference>
<dbReference type="Proteomes" id="UP000310636">
    <property type="component" value="Unassembled WGS sequence"/>
</dbReference>
<dbReference type="Pfam" id="PF02082">
    <property type="entry name" value="Rrf2"/>
    <property type="match status" value="1"/>
</dbReference>
<sequence>MKYSKATNYALHTMMHMMAASPDKPIGVQSLSEAQRVSPTYLSKILTKLVKAGLIESASGANGGYRLKGRYEDISFLDIIHAVEGTASLFDCCGSVNSECLIHQEMLSAEAAMEEKLRNTRIIDLAKRLEHSHRHG</sequence>
<dbReference type="EMBL" id="SSOB01000022">
    <property type="protein sequence ID" value="THF76952.1"/>
    <property type="molecule type" value="Genomic_DNA"/>
</dbReference>
<dbReference type="PROSITE" id="PS51197">
    <property type="entry name" value="HTH_RRF2_2"/>
    <property type="match status" value="1"/>
</dbReference>
<reference evidence="1 2" key="1">
    <citation type="submission" date="2019-04" db="EMBL/GenBank/DDBJ databases">
        <title>Cohnella sp. nov. isolated from preserved vegetables.</title>
        <authorList>
            <person name="Lin S.-Y."/>
            <person name="Hung M.-H."/>
            <person name="Young C.-C."/>
        </authorList>
    </citation>
    <scope>NUCLEOTIDE SEQUENCE [LARGE SCALE GENOMIC DNA]</scope>
    <source>
        <strain evidence="1 2">CC-MHH1044</strain>
    </source>
</reference>
<dbReference type="SUPFAM" id="SSF46785">
    <property type="entry name" value="Winged helix' DNA-binding domain"/>
    <property type="match status" value="1"/>
</dbReference>
<name>A0A4S4BPW5_9BACL</name>
<dbReference type="Gene3D" id="1.10.10.10">
    <property type="entry name" value="Winged helix-like DNA-binding domain superfamily/Winged helix DNA-binding domain"/>
    <property type="match status" value="1"/>
</dbReference>
<dbReference type="AlphaFoldDB" id="A0A4S4BPW5"/>
<dbReference type="OrthoDB" id="9808360at2"/>
<gene>
    <name evidence="1" type="ORF">E6C55_17985</name>
</gene>